<dbReference type="InterPro" id="IPR036291">
    <property type="entry name" value="NAD(P)-bd_dom_sf"/>
</dbReference>
<dbReference type="SUPFAM" id="SSF51735">
    <property type="entry name" value="NAD(P)-binding Rossmann-fold domains"/>
    <property type="match status" value="1"/>
</dbReference>
<accession>A0ABR3Q5M6</accession>
<dbReference type="PANTHER" id="PTHR10366">
    <property type="entry name" value="NAD DEPENDENT EPIMERASE/DEHYDRATASE"/>
    <property type="match status" value="1"/>
</dbReference>
<dbReference type="InterPro" id="IPR001509">
    <property type="entry name" value="Epimerase_deHydtase"/>
</dbReference>
<dbReference type="EMBL" id="JBBXJM010000003">
    <property type="protein sequence ID" value="KAL1409978.1"/>
    <property type="molecule type" value="Genomic_DNA"/>
</dbReference>
<evidence type="ECO:0000256" key="2">
    <source>
        <dbReference type="ARBA" id="ARBA00023445"/>
    </source>
</evidence>
<dbReference type="PANTHER" id="PTHR10366:SF564">
    <property type="entry name" value="STEROL-4-ALPHA-CARBOXYLATE 3-DEHYDROGENASE, DECARBOXYLATING"/>
    <property type="match status" value="1"/>
</dbReference>
<gene>
    <name evidence="4" type="ORF">Q8F55_003978</name>
</gene>
<dbReference type="Gene3D" id="3.40.50.720">
    <property type="entry name" value="NAD(P)-binding Rossmann-like Domain"/>
    <property type="match status" value="1"/>
</dbReference>
<dbReference type="Proteomes" id="UP001565368">
    <property type="component" value="Unassembled WGS sequence"/>
</dbReference>
<feature type="domain" description="NAD-dependent epimerase/dehydratase" evidence="3">
    <location>
        <begin position="9"/>
        <end position="260"/>
    </location>
</feature>
<comment type="caution">
    <text evidence="4">The sequence shown here is derived from an EMBL/GenBank/DDBJ whole genome shotgun (WGS) entry which is preliminary data.</text>
</comment>
<protein>
    <recommendedName>
        <fullName evidence="3">NAD-dependent epimerase/dehydratase domain-containing protein</fullName>
    </recommendedName>
</protein>
<proteinExistence type="inferred from homology"/>
<dbReference type="RefSeq" id="XP_069209922.1">
    <property type="nucleotide sequence ID" value="XM_069352504.1"/>
</dbReference>
<evidence type="ECO:0000259" key="3">
    <source>
        <dbReference type="Pfam" id="PF01370"/>
    </source>
</evidence>
<organism evidence="4 5">
    <name type="scientific">Vanrija albida</name>
    <dbReference type="NCBI Taxonomy" id="181172"/>
    <lineage>
        <taxon>Eukaryota</taxon>
        <taxon>Fungi</taxon>
        <taxon>Dikarya</taxon>
        <taxon>Basidiomycota</taxon>
        <taxon>Agaricomycotina</taxon>
        <taxon>Tremellomycetes</taxon>
        <taxon>Trichosporonales</taxon>
        <taxon>Trichosporonaceae</taxon>
        <taxon>Vanrija</taxon>
    </lineage>
</organism>
<evidence type="ECO:0000256" key="1">
    <source>
        <dbReference type="ARBA" id="ARBA00023002"/>
    </source>
</evidence>
<dbReference type="InterPro" id="IPR050425">
    <property type="entry name" value="NAD(P)_dehydrat-like"/>
</dbReference>
<name>A0ABR3Q5M6_9TREE</name>
<keyword evidence="1" id="KW-0560">Oxidoreductase</keyword>
<comment type="similarity">
    <text evidence="2">Belongs to the NAD(P)-dependent epimerase/dehydratase family. Dihydroflavonol-4-reductase subfamily.</text>
</comment>
<sequence length="347" mass="36984">MPALTSGLILVTGASGFIGTHTVSALLDAGFSVRVTARSEPKAEHVRELFPGKEDRITYSIVPEITEPKAWDEAVVGVDGVIHLASPVTLSHPGPPSDVIDPAVNGVLYLLESLKKFNPTVKRVVQISSAAAVGRFDSGVKTFTEKDWNDAIVELVEKEGAAASGGAKYSASKTLSEKAFWKWIADNKPTWDGVSINPVFNFGPATQFAHADAGALTSSLFLLTPFLNPGAPEQLIEVPYGTMVDVRDVAFASAKALTTQSAADERYILAADTLWGNDIALAVEAVVKEPGYLKGNPDAAYRAAQDTKVAKFDGSKAERTFGFTYRKKDATLRESVEAVEAAKKAKA</sequence>
<dbReference type="Pfam" id="PF01370">
    <property type="entry name" value="Epimerase"/>
    <property type="match status" value="1"/>
</dbReference>
<dbReference type="GeneID" id="95985021"/>
<keyword evidence="5" id="KW-1185">Reference proteome</keyword>
<evidence type="ECO:0000313" key="4">
    <source>
        <dbReference type="EMBL" id="KAL1409978.1"/>
    </source>
</evidence>
<reference evidence="4 5" key="1">
    <citation type="submission" date="2023-08" db="EMBL/GenBank/DDBJ databases">
        <title>Annotated Genome Sequence of Vanrija albida AlHP1.</title>
        <authorList>
            <person name="Herzog R."/>
        </authorList>
    </citation>
    <scope>NUCLEOTIDE SEQUENCE [LARGE SCALE GENOMIC DNA]</scope>
    <source>
        <strain evidence="4 5">AlHP1</strain>
    </source>
</reference>
<evidence type="ECO:0000313" key="5">
    <source>
        <dbReference type="Proteomes" id="UP001565368"/>
    </source>
</evidence>